<evidence type="ECO:0000313" key="8">
    <source>
        <dbReference type="Proteomes" id="UP000031518"/>
    </source>
</evidence>
<dbReference type="RefSeq" id="WP_211197700.1">
    <property type="nucleotide sequence ID" value="NZ_CBXV010000008.1"/>
</dbReference>
<dbReference type="AlphaFoldDB" id="A0A0B6X0K6"/>
<gene>
    <name evidence="7" type="ORF">PYK22_02548</name>
</gene>
<dbReference type="Proteomes" id="UP000031518">
    <property type="component" value="Unassembled WGS sequence"/>
</dbReference>
<dbReference type="Pfam" id="PF13442">
    <property type="entry name" value="Cytochrome_CBB3"/>
    <property type="match status" value="1"/>
</dbReference>
<evidence type="ECO:0000256" key="2">
    <source>
        <dbReference type="ARBA" id="ARBA00022723"/>
    </source>
</evidence>
<accession>A0A0B6X0K6</accession>
<sequence>MQGLLTRRESKMVSGGSGRWRVAALALTFAAALFGVGCRMDMQDQPRYKPYRKSDFFGDGASVRPLVQGTVARGYLREDAEFYTGKRAGATNTNASVGSASGGQSVQYDPSLVDAFPFPVTKEIVDRGEERYNIYCSVCHGRTGDGDGMIVRRGYRRPPSYHEERLRQAPVGHFFDVITNGWGTMPAYGWVIPPRDRWAIIAYIRALQLSRNASINDVPPEERGKLEAAGGNGGQR</sequence>
<dbReference type="SUPFAM" id="SSF46626">
    <property type="entry name" value="Cytochrome c"/>
    <property type="match status" value="1"/>
</dbReference>
<proteinExistence type="predicted"/>
<dbReference type="GO" id="GO:0046872">
    <property type="term" value="F:metal ion binding"/>
    <property type="evidence" value="ECO:0007669"/>
    <property type="project" value="UniProtKB-KW"/>
</dbReference>
<evidence type="ECO:0000256" key="5">
    <source>
        <dbReference type="SAM" id="MobiDB-lite"/>
    </source>
</evidence>
<evidence type="ECO:0000256" key="1">
    <source>
        <dbReference type="ARBA" id="ARBA00022617"/>
    </source>
</evidence>
<dbReference type="PROSITE" id="PS51007">
    <property type="entry name" value="CYTC"/>
    <property type="match status" value="1"/>
</dbReference>
<dbReference type="InterPro" id="IPR036909">
    <property type="entry name" value="Cyt_c-like_dom_sf"/>
</dbReference>
<dbReference type="GO" id="GO:0009055">
    <property type="term" value="F:electron transfer activity"/>
    <property type="evidence" value="ECO:0007669"/>
    <property type="project" value="InterPro"/>
</dbReference>
<reference evidence="7 8" key="2">
    <citation type="submission" date="2015-01" db="EMBL/GenBank/DDBJ databases">
        <title>Complete genome sequence of Pyrinomonas methylaliphatogenes type strain K22T.</title>
        <authorList>
            <person name="Lee K.C.Y."/>
            <person name="Power J.F."/>
            <person name="Dunfield P.F."/>
            <person name="Morgan X.C."/>
            <person name="Huttenhower C."/>
            <person name="Stott M.B."/>
        </authorList>
    </citation>
    <scope>NUCLEOTIDE SEQUENCE [LARGE SCALE GENOMIC DNA]</scope>
    <source>
        <strain evidence="7 8">K22</strain>
    </source>
</reference>
<feature type="domain" description="Cytochrome c" evidence="6">
    <location>
        <begin position="123"/>
        <end position="208"/>
    </location>
</feature>
<keyword evidence="3 4" id="KW-0408">Iron</keyword>
<keyword evidence="8" id="KW-1185">Reference proteome</keyword>
<dbReference type="PANTHER" id="PTHR40394">
    <property type="entry name" value="LIPOPROTEIN-RELATED"/>
    <property type="match status" value="1"/>
</dbReference>
<dbReference type="PANTHER" id="PTHR40394:SF2">
    <property type="entry name" value="QUINOL:CYTOCHROME C OXIDOREDUCTASE MEMBRANE PROTEIN"/>
    <property type="match status" value="1"/>
</dbReference>
<evidence type="ECO:0000313" key="7">
    <source>
        <dbReference type="EMBL" id="CDM66517.1"/>
    </source>
</evidence>
<dbReference type="STRING" id="454194.PYK22_02548"/>
<dbReference type="EMBL" id="CBXV010000008">
    <property type="protein sequence ID" value="CDM66517.1"/>
    <property type="molecule type" value="Genomic_DNA"/>
</dbReference>
<protein>
    <submittedName>
        <fullName evidence="7">Quinol:cytochrome c oxidoreductase monoheme cytochrome subunit</fullName>
    </submittedName>
</protein>
<feature type="region of interest" description="Disordered" evidence="5">
    <location>
        <begin position="216"/>
        <end position="236"/>
    </location>
</feature>
<evidence type="ECO:0000256" key="3">
    <source>
        <dbReference type="ARBA" id="ARBA00023004"/>
    </source>
</evidence>
<organism evidence="7 8">
    <name type="scientific">Pyrinomonas methylaliphatogenes</name>
    <dbReference type="NCBI Taxonomy" id="454194"/>
    <lineage>
        <taxon>Bacteria</taxon>
        <taxon>Pseudomonadati</taxon>
        <taxon>Acidobacteriota</taxon>
        <taxon>Blastocatellia</taxon>
        <taxon>Blastocatellales</taxon>
        <taxon>Pyrinomonadaceae</taxon>
        <taxon>Pyrinomonas</taxon>
    </lineage>
</organism>
<dbReference type="GO" id="GO:0020037">
    <property type="term" value="F:heme binding"/>
    <property type="evidence" value="ECO:0007669"/>
    <property type="project" value="InterPro"/>
</dbReference>
<name>A0A0B6X0K6_9BACT</name>
<evidence type="ECO:0000259" key="6">
    <source>
        <dbReference type="PROSITE" id="PS51007"/>
    </source>
</evidence>
<keyword evidence="2 4" id="KW-0479">Metal-binding</keyword>
<evidence type="ECO:0000256" key="4">
    <source>
        <dbReference type="PROSITE-ProRule" id="PRU00433"/>
    </source>
</evidence>
<keyword evidence="1 4" id="KW-0349">Heme</keyword>
<dbReference type="InterPro" id="IPR009056">
    <property type="entry name" value="Cyt_c-like_dom"/>
</dbReference>
<reference evidence="7 8" key="1">
    <citation type="submission" date="2013-12" db="EMBL/GenBank/DDBJ databases">
        <authorList>
            <person name="Stott M."/>
        </authorList>
    </citation>
    <scope>NUCLEOTIDE SEQUENCE [LARGE SCALE GENOMIC DNA]</scope>
    <source>
        <strain evidence="7 8">K22</strain>
    </source>
</reference>
<dbReference type="Gene3D" id="1.10.760.10">
    <property type="entry name" value="Cytochrome c-like domain"/>
    <property type="match status" value="1"/>
</dbReference>